<proteinExistence type="predicted"/>
<dbReference type="InterPro" id="IPR014756">
    <property type="entry name" value="Ig_E-set"/>
</dbReference>
<evidence type="ECO:0000313" key="3">
    <source>
        <dbReference type="Proteomes" id="UP001057877"/>
    </source>
</evidence>
<keyword evidence="3" id="KW-1185">Reference proteome</keyword>
<dbReference type="SUPFAM" id="SSF81296">
    <property type="entry name" value="E set domains"/>
    <property type="match status" value="1"/>
</dbReference>
<feature type="domain" description="Glycoside hydrolase family 13 N-terminal Ig-like" evidence="1">
    <location>
        <begin position="1"/>
        <end position="71"/>
    </location>
</feature>
<protein>
    <submittedName>
        <fullName evidence="2">Alpha amylase N-terminal ig-like domain-containing protein</fullName>
    </submittedName>
</protein>
<sequence>MQWECFHRSPRSSWAYTYDRATIHLRVRTKRDDVEAITALTGDKYDWDGFHEDIPVEKVASDHFFDYWGAQ</sequence>
<dbReference type="Pfam" id="PF02903">
    <property type="entry name" value="Alpha-amylase_N"/>
    <property type="match status" value="1"/>
</dbReference>
<dbReference type="EMBL" id="CP091430">
    <property type="protein sequence ID" value="UVI30037.1"/>
    <property type="molecule type" value="Genomic_DNA"/>
</dbReference>
<dbReference type="Gene3D" id="2.60.40.10">
    <property type="entry name" value="Immunoglobulins"/>
    <property type="match status" value="1"/>
</dbReference>
<dbReference type="CDD" id="cd02857">
    <property type="entry name" value="E_set_CDase_PDE_N"/>
    <property type="match status" value="1"/>
</dbReference>
<reference evidence="2" key="1">
    <citation type="submission" date="2022-01" db="EMBL/GenBank/DDBJ databases">
        <title>Paenibacillus spongiae sp. nov., isolated from marine sponge.</title>
        <authorList>
            <person name="Li Z."/>
            <person name="Zhang M."/>
        </authorList>
    </citation>
    <scope>NUCLEOTIDE SEQUENCE</scope>
    <source>
        <strain evidence="2">PHS-Z3</strain>
    </source>
</reference>
<organism evidence="2 3">
    <name type="scientific">Paenibacillus spongiae</name>
    <dbReference type="NCBI Taxonomy" id="2909671"/>
    <lineage>
        <taxon>Bacteria</taxon>
        <taxon>Bacillati</taxon>
        <taxon>Bacillota</taxon>
        <taxon>Bacilli</taxon>
        <taxon>Bacillales</taxon>
        <taxon>Paenibacillaceae</taxon>
        <taxon>Paenibacillus</taxon>
    </lineage>
</organism>
<evidence type="ECO:0000259" key="1">
    <source>
        <dbReference type="Pfam" id="PF02903"/>
    </source>
</evidence>
<evidence type="ECO:0000313" key="2">
    <source>
        <dbReference type="EMBL" id="UVI30037.1"/>
    </source>
</evidence>
<name>A0ABY5S7Y8_9BACL</name>
<dbReference type="InterPro" id="IPR004185">
    <property type="entry name" value="Glyco_hydro_13_lg-like_dom"/>
</dbReference>
<gene>
    <name evidence="2" type="ORF">L1F29_32440</name>
</gene>
<dbReference type="Proteomes" id="UP001057877">
    <property type="component" value="Chromosome"/>
</dbReference>
<accession>A0ABY5S7Y8</accession>
<dbReference type="InterPro" id="IPR013783">
    <property type="entry name" value="Ig-like_fold"/>
</dbReference>
<dbReference type="RefSeq" id="WP_258386107.1">
    <property type="nucleotide sequence ID" value="NZ_CP091430.1"/>
</dbReference>